<proteinExistence type="predicted"/>
<feature type="binding site" evidence="1">
    <location>
        <position position="180"/>
    </location>
    <ligand>
        <name>Zn(2+)</name>
        <dbReference type="ChEBI" id="CHEBI:29105"/>
    </ligand>
</feature>
<sequence length="196" mass="22504">MDTQSKIRCPWCLGFDQYVSYHDEEWGVPVYDDKIHFEFLVLESAQAGLSWATILKKREGYRNAFADFDYKVVADFPDSYVEELLHDQGIIRNKLKIKAAINNAQRFMEVQKEFGSFSDYIWSFVGGKPIQNKLQSMKDAPATSAESDRLAKDLKKRGFKFLGSTTIYAHMQATGLVNDHLVDCFRHSEVKKLQGS</sequence>
<feature type="binding site" evidence="1">
    <location>
        <position position="9"/>
    </location>
    <ligand>
        <name>Zn(2+)</name>
        <dbReference type="ChEBI" id="CHEBI:29105"/>
    </ligand>
</feature>
<dbReference type="GO" id="GO:0046872">
    <property type="term" value="F:metal ion binding"/>
    <property type="evidence" value="ECO:0007669"/>
    <property type="project" value="UniProtKB-KW"/>
</dbReference>
<dbReference type="Gene3D" id="1.10.340.30">
    <property type="entry name" value="Hypothetical protein, domain 2"/>
    <property type="match status" value="1"/>
</dbReference>
<feature type="binding site" evidence="1">
    <location>
        <position position="22"/>
    </location>
    <ligand>
        <name>Zn(2+)</name>
        <dbReference type="ChEBI" id="CHEBI:29105"/>
    </ligand>
</feature>
<dbReference type="AlphaFoldDB" id="A0A1I5G9T7"/>
<dbReference type="PANTHER" id="PTHR30037">
    <property type="entry name" value="DNA-3-METHYLADENINE GLYCOSYLASE 1"/>
    <property type="match status" value="1"/>
</dbReference>
<organism evidence="2 3">
    <name type="scientific">Algoriphagus ornithinivorans</name>
    <dbReference type="NCBI Taxonomy" id="226506"/>
    <lineage>
        <taxon>Bacteria</taxon>
        <taxon>Pseudomonadati</taxon>
        <taxon>Bacteroidota</taxon>
        <taxon>Cytophagia</taxon>
        <taxon>Cytophagales</taxon>
        <taxon>Cyclobacteriaceae</taxon>
        <taxon>Algoriphagus</taxon>
    </lineage>
</organism>
<dbReference type="STRING" id="226506.SAMN04488519_105254"/>
<feature type="binding site" evidence="1">
    <location>
        <position position="184"/>
    </location>
    <ligand>
        <name>Zn(2+)</name>
        <dbReference type="ChEBI" id="CHEBI:29105"/>
    </ligand>
</feature>
<accession>A0A1I5G9T7</accession>
<dbReference type="Pfam" id="PF03352">
    <property type="entry name" value="Adenine_glyco"/>
    <property type="match status" value="1"/>
</dbReference>
<dbReference type="SUPFAM" id="SSF48150">
    <property type="entry name" value="DNA-glycosylase"/>
    <property type="match status" value="1"/>
</dbReference>
<keyword evidence="1" id="KW-0479">Metal-binding</keyword>
<evidence type="ECO:0000313" key="2">
    <source>
        <dbReference type="EMBL" id="SFO32221.1"/>
    </source>
</evidence>
<dbReference type="InterPro" id="IPR005019">
    <property type="entry name" value="Adenine_glyco"/>
</dbReference>
<dbReference type="Proteomes" id="UP000199564">
    <property type="component" value="Unassembled WGS sequence"/>
</dbReference>
<dbReference type="InterPro" id="IPR052891">
    <property type="entry name" value="DNA-3mA_glycosylase"/>
</dbReference>
<reference evidence="3" key="1">
    <citation type="submission" date="2016-10" db="EMBL/GenBank/DDBJ databases">
        <authorList>
            <person name="Varghese N."/>
            <person name="Submissions S."/>
        </authorList>
    </citation>
    <scope>NUCLEOTIDE SEQUENCE [LARGE SCALE GENOMIC DNA]</scope>
    <source>
        <strain evidence="3">DSM 15282</strain>
    </source>
</reference>
<name>A0A1I5G9T7_9BACT</name>
<dbReference type="RefSeq" id="WP_091653531.1">
    <property type="nucleotide sequence ID" value="NZ_FOVW01000005.1"/>
</dbReference>
<gene>
    <name evidence="2" type="ORF">SAMN04488519_105254</name>
</gene>
<evidence type="ECO:0000313" key="3">
    <source>
        <dbReference type="Proteomes" id="UP000199564"/>
    </source>
</evidence>
<protein>
    <submittedName>
        <fullName evidence="2">DNA-3-methyladenine glycosylase I</fullName>
    </submittedName>
</protein>
<evidence type="ECO:0000256" key="1">
    <source>
        <dbReference type="PIRSR" id="PIRSR605019-1"/>
    </source>
</evidence>
<dbReference type="EMBL" id="FOVW01000005">
    <property type="protein sequence ID" value="SFO32221.1"/>
    <property type="molecule type" value="Genomic_DNA"/>
</dbReference>
<dbReference type="GO" id="GO:0006284">
    <property type="term" value="P:base-excision repair"/>
    <property type="evidence" value="ECO:0007669"/>
    <property type="project" value="InterPro"/>
</dbReference>
<dbReference type="InterPro" id="IPR011257">
    <property type="entry name" value="DNA_glycosylase"/>
</dbReference>
<dbReference type="PANTHER" id="PTHR30037:SF4">
    <property type="entry name" value="DNA-3-METHYLADENINE GLYCOSYLASE I"/>
    <property type="match status" value="1"/>
</dbReference>
<keyword evidence="3" id="KW-1185">Reference proteome</keyword>
<dbReference type="GO" id="GO:0008725">
    <property type="term" value="F:DNA-3-methyladenine glycosylase activity"/>
    <property type="evidence" value="ECO:0007669"/>
    <property type="project" value="InterPro"/>
</dbReference>
<keyword evidence="1" id="KW-0862">Zinc</keyword>